<organism evidence="10">
    <name type="scientific">marine sediment metagenome</name>
    <dbReference type="NCBI Taxonomy" id="412755"/>
    <lineage>
        <taxon>unclassified sequences</taxon>
        <taxon>metagenomes</taxon>
        <taxon>ecological metagenomes</taxon>
    </lineage>
</organism>
<proteinExistence type="inferred from homology"/>
<dbReference type="InterPro" id="IPR011324">
    <property type="entry name" value="Cytotoxic_necrot_fac-like_cat"/>
</dbReference>
<dbReference type="PANTHER" id="PTHR30616">
    <property type="entry name" value="UNCHARACTERIZED PROTEIN YFIH"/>
    <property type="match status" value="1"/>
</dbReference>
<keyword evidence="5" id="KW-0378">Hydrolase</keyword>
<dbReference type="GO" id="GO:0017061">
    <property type="term" value="F:S-methyl-5-thioadenosine phosphorylase activity"/>
    <property type="evidence" value="ECO:0007669"/>
    <property type="project" value="UniProtKB-EC"/>
</dbReference>
<dbReference type="GO" id="GO:0005507">
    <property type="term" value="F:copper ion binding"/>
    <property type="evidence" value="ECO:0007669"/>
    <property type="project" value="TreeGrafter"/>
</dbReference>
<dbReference type="Gene3D" id="3.60.140.10">
    <property type="entry name" value="CNF1/YfiH-like putative cysteine hydrolases"/>
    <property type="match status" value="1"/>
</dbReference>
<reference evidence="10" key="1">
    <citation type="journal article" date="2014" name="Front. Microbiol.">
        <title>High frequency of phylogenetically diverse reductive dehalogenase-homologous genes in deep subseafloor sedimentary metagenomes.</title>
        <authorList>
            <person name="Kawai M."/>
            <person name="Futagami T."/>
            <person name="Toyoda A."/>
            <person name="Takaki Y."/>
            <person name="Nishi S."/>
            <person name="Hori S."/>
            <person name="Arai W."/>
            <person name="Tsubouchi T."/>
            <person name="Morono Y."/>
            <person name="Uchiyama I."/>
            <person name="Ito T."/>
            <person name="Fujiyama A."/>
            <person name="Inagaki F."/>
            <person name="Takami H."/>
        </authorList>
    </citation>
    <scope>NUCLEOTIDE SEQUENCE</scope>
    <source>
        <strain evidence="10">Expedition CK06-06</strain>
    </source>
</reference>
<keyword evidence="6" id="KW-0862">Zinc</keyword>
<dbReference type="EMBL" id="BARS01049337">
    <property type="protein sequence ID" value="GAG31851.1"/>
    <property type="molecule type" value="Genomic_DNA"/>
</dbReference>
<evidence type="ECO:0000256" key="8">
    <source>
        <dbReference type="ARBA" id="ARBA00048968"/>
    </source>
</evidence>
<evidence type="ECO:0000256" key="9">
    <source>
        <dbReference type="ARBA" id="ARBA00049893"/>
    </source>
</evidence>
<protein>
    <recommendedName>
        <fullName evidence="11">Purine nucleoside phosphorylase</fullName>
    </recommendedName>
</protein>
<evidence type="ECO:0000256" key="4">
    <source>
        <dbReference type="ARBA" id="ARBA00022723"/>
    </source>
</evidence>
<comment type="catalytic activity">
    <reaction evidence="1">
        <text>inosine + phosphate = alpha-D-ribose 1-phosphate + hypoxanthine</text>
        <dbReference type="Rhea" id="RHEA:27646"/>
        <dbReference type="ChEBI" id="CHEBI:17368"/>
        <dbReference type="ChEBI" id="CHEBI:17596"/>
        <dbReference type="ChEBI" id="CHEBI:43474"/>
        <dbReference type="ChEBI" id="CHEBI:57720"/>
        <dbReference type="EC" id="2.4.2.1"/>
    </reaction>
    <physiologicalReaction direction="left-to-right" evidence="1">
        <dbReference type="Rhea" id="RHEA:27647"/>
    </physiologicalReaction>
</comment>
<sequence>MNQDFELKELGQIKYFHCRELDNTNLVVNAFTTRTGGVSRIPFDNLNLSYNVGDKKSRVAENRKIILDVLNIDYRTAVTAQQIHKDKISLVRKEDKGKSAFKYSKGIPQTDALITDIPGIPLLMCYADCVPIFILDPVKKAIALIHSGRKGTELELTLKTLFKMKKIFETNPRSCLAAIFPCIDSCCYNIKEKNKIDDYWLNKVKYNGEPISLQNKSGRSLDLKKANHLQLIKAGLQERNI</sequence>
<evidence type="ECO:0000256" key="6">
    <source>
        <dbReference type="ARBA" id="ARBA00022833"/>
    </source>
</evidence>
<feature type="non-terminal residue" evidence="10">
    <location>
        <position position="241"/>
    </location>
</feature>
<evidence type="ECO:0000256" key="5">
    <source>
        <dbReference type="ARBA" id="ARBA00022801"/>
    </source>
</evidence>
<evidence type="ECO:0000256" key="7">
    <source>
        <dbReference type="ARBA" id="ARBA00047989"/>
    </source>
</evidence>
<accession>X0Y4S9</accession>
<evidence type="ECO:0008006" key="11">
    <source>
        <dbReference type="Google" id="ProtNLM"/>
    </source>
</evidence>
<name>X0Y4S9_9ZZZZ</name>
<comment type="catalytic activity">
    <reaction evidence="9">
        <text>S-methyl-5'-thioadenosine + phosphate = 5-(methylsulfanyl)-alpha-D-ribose 1-phosphate + adenine</text>
        <dbReference type="Rhea" id="RHEA:11852"/>
        <dbReference type="ChEBI" id="CHEBI:16708"/>
        <dbReference type="ChEBI" id="CHEBI:17509"/>
        <dbReference type="ChEBI" id="CHEBI:43474"/>
        <dbReference type="ChEBI" id="CHEBI:58533"/>
        <dbReference type="EC" id="2.4.2.28"/>
    </reaction>
    <physiologicalReaction direction="left-to-right" evidence="9">
        <dbReference type="Rhea" id="RHEA:11853"/>
    </physiologicalReaction>
</comment>
<comment type="catalytic activity">
    <reaction evidence="8">
        <text>adenosine + phosphate = alpha-D-ribose 1-phosphate + adenine</text>
        <dbReference type="Rhea" id="RHEA:27642"/>
        <dbReference type="ChEBI" id="CHEBI:16335"/>
        <dbReference type="ChEBI" id="CHEBI:16708"/>
        <dbReference type="ChEBI" id="CHEBI:43474"/>
        <dbReference type="ChEBI" id="CHEBI:57720"/>
        <dbReference type="EC" id="2.4.2.1"/>
    </reaction>
    <physiologicalReaction direction="left-to-right" evidence="8">
        <dbReference type="Rhea" id="RHEA:27643"/>
    </physiologicalReaction>
</comment>
<evidence type="ECO:0000256" key="2">
    <source>
        <dbReference type="ARBA" id="ARBA00007353"/>
    </source>
</evidence>
<comment type="similarity">
    <text evidence="2">Belongs to the purine nucleoside phosphorylase YfiH/LACC1 family.</text>
</comment>
<dbReference type="InterPro" id="IPR038371">
    <property type="entry name" value="Cu_polyphenol_OxRdtase_sf"/>
</dbReference>
<comment type="catalytic activity">
    <reaction evidence="7">
        <text>adenosine + H2O + H(+) = inosine + NH4(+)</text>
        <dbReference type="Rhea" id="RHEA:24408"/>
        <dbReference type="ChEBI" id="CHEBI:15377"/>
        <dbReference type="ChEBI" id="CHEBI:15378"/>
        <dbReference type="ChEBI" id="CHEBI:16335"/>
        <dbReference type="ChEBI" id="CHEBI:17596"/>
        <dbReference type="ChEBI" id="CHEBI:28938"/>
        <dbReference type="EC" id="3.5.4.4"/>
    </reaction>
    <physiologicalReaction direction="left-to-right" evidence="7">
        <dbReference type="Rhea" id="RHEA:24409"/>
    </physiologicalReaction>
</comment>
<evidence type="ECO:0000256" key="3">
    <source>
        <dbReference type="ARBA" id="ARBA00022679"/>
    </source>
</evidence>
<evidence type="ECO:0000313" key="10">
    <source>
        <dbReference type="EMBL" id="GAG31851.1"/>
    </source>
</evidence>
<dbReference type="CDD" id="cd16833">
    <property type="entry name" value="YfiH"/>
    <property type="match status" value="1"/>
</dbReference>
<dbReference type="SUPFAM" id="SSF64438">
    <property type="entry name" value="CNF1/YfiH-like putative cysteine hydrolases"/>
    <property type="match status" value="1"/>
</dbReference>
<evidence type="ECO:0000256" key="1">
    <source>
        <dbReference type="ARBA" id="ARBA00000553"/>
    </source>
</evidence>
<dbReference type="GO" id="GO:0016787">
    <property type="term" value="F:hydrolase activity"/>
    <property type="evidence" value="ECO:0007669"/>
    <property type="project" value="UniProtKB-KW"/>
</dbReference>
<dbReference type="PANTHER" id="PTHR30616:SF2">
    <property type="entry name" value="PURINE NUCLEOSIDE PHOSPHORYLASE LACC1"/>
    <property type="match status" value="1"/>
</dbReference>
<keyword evidence="4" id="KW-0479">Metal-binding</keyword>
<dbReference type="InterPro" id="IPR003730">
    <property type="entry name" value="Cu_polyphenol_OxRdtase"/>
</dbReference>
<dbReference type="AlphaFoldDB" id="X0Y4S9"/>
<gene>
    <name evidence="10" type="ORF">S01H1_73811</name>
</gene>
<comment type="caution">
    <text evidence="10">The sequence shown here is derived from an EMBL/GenBank/DDBJ whole genome shotgun (WGS) entry which is preliminary data.</text>
</comment>
<keyword evidence="3" id="KW-0808">Transferase</keyword>
<dbReference type="Pfam" id="PF02578">
    <property type="entry name" value="Cu-oxidase_4"/>
    <property type="match status" value="1"/>
</dbReference>